<name>A0A642UNZ3_DIURU</name>
<evidence type="ECO:0000256" key="2">
    <source>
        <dbReference type="SAM" id="MobiDB-lite"/>
    </source>
</evidence>
<dbReference type="EMBL" id="SWFT01000131">
    <property type="protein sequence ID" value="KAA8898981.1"/>
    <property type="molecule type" value="Genomic_DNA"/>
</dbReference>
<evidence type="ECO:0000313" key="4">
    <source>
        <dbReference type="EMBL" id="KAA8898981.1"/>
    </source>
</evidence>
<dbReference type="RefSeq" id="XP_034010714.1">
    <property type="nucleotide sequence ID" value="XM_034157372.1"/>
</dbReference>
<reference evidence="4 5" key="1">
    <citation type="submission" date="2019-07" db="EMBL/GenBank/DDBJ databases">
        <title>Genome assembly of two rare yeast pathogens: Diutina rugosa and Trichomonascus ciferrii.</title>
        <authorList>
            <person name="Mixao V."/>
            <person name="Saus E."/>
            <person name="Hansen A."/>
            <person name="Lass-Flor C."/>
            <person name="Gabaldon T."/>
        </authorList>
    </citation>
    <scope>NUCLEOTIDE SEQUENCE [LARGE SCALE GENOMIC DNA]</scope>
    <source>
        <strain evidence="4 5">CBS 613</strain>
    </source>
</reference>
<gene>
    <name evidence="4" type="ORF">DIURU_004493</name>
</gene>
<dbReference type="PANTHER" id="PTHR13639:SF2">
    <property type="entry name" value="CYTOCHROME C OXIDASE ASSEMBLY FACTOR 4 HOMOLOG, MITOCHONDRIAL"/>
    <property type="match status" value="1"/>
</dbReference>
<keyword evidence="1" id="KW-1015">Disulfide bond</keyword>
<dbReference type="PANTHER" id="PTHR13639">
    <property type="entry name" value="CYTOCHROME C OXIDASE ASSEMBLY FACTOR 4 HOMOLOG, MITOCHONDRIAL"/>
    <property type="match status" value="1"/>
</dbReference>
<dbReference type="VEuPathDB" id="FungiDB:DIURU_004493"/>
<dbReference type="InterPro" id="IPR010625">
    <property type="entry name" value="CHCH"/>
</dbReference>
<feature type="domain" description="CHCH" evidence="3">
    <location>
        <begin position="29"/>
        <end position="61"/>
    </location>
</feature>
<dbReference type="Proteomes" id="UP000449547">
    <property type="component" value="Unassembled WGS sequence"/>
</dbReference>
<sequence>MKPSTPPTPANDDDDTPDEWDQRIIDTGCHKENMALQLCHFDNGDWRKCAKEMAAFRECWARKGNDQRTATVQNDDAE</sequence>
<dbReference type="OrthoDB" id="5586401at2759"/>
<dbReference type="GO" id="GO:0033617">
    <property type="term" value="P:mitochondrial respiratory chain complex IV assembly"/>
    <property type="evidence" value="ECO:0007669"/>
    <property type="project" value="InterPro"/>
</dbReference>
<organism evidence="4 5">
    <name type="scientific">Diutina rugosa</name>
    <name type="common">Yeast</name>
    <name type="synonym">Candida rugosa</name>
    <dbReference type="NCBI Taxonomy" id="5481"/>
    <lineage>
        <taxon>Eukaryota</taxon>
        <taxon>Fungi</taxon>
        <taxon>Dikarya</taxon>
        <taxon>Ascomycota</taxon>
        <taxon>Saccharomycotina</taxon>
        <taxon>Pichiomycetes</taxon>
        <taxon>Debaryomycetaceae</taxon>
        <taxon>Diutina</taxon>
    </lineage>
</organism>
<keyword evidence="5" id="KW-1185">Reference proteome</keyword>
<dbReference type="PROSITE" id="PS51808">
    <property type="entry name" value="CHCH"/>
    <property type="match status" value="1"/>
</dbReference>
<proteinExistence type="predicted"/>
<dbReference type="GO" id="GO:0005758">
    <property type="term" value="C:mitochondrial intermembrane space"/>
    <property type="evidence" value="ECO:0007669"/>
    <property type="project" value="InterPro"/>
</dbReference>
<evidence type="ECO:0000259" key="3">
    <source>
        <dbReference type="Pfam" id="PF06747"/>
    </source>
</evidence>
<dbReference type="GeneID" id="54783144"/>
<protein>
    <recommendedName>
        <fullName evidence="3">CHCH domain-containing protein</fullName>
    </recommendedName>
</protein>
<comment type="caution">
    <text evidence="4">The sequence shown here is derived from an EMBL/GenBank/DDBJ whole genome shotgun (WGS) entry which is preliminary data.</text>
</comment>
<dbReference type="InterPro" id="IPR039870">
    <property type="entry name" value="Coa4-like"/>
</dbReference>
<evidence type="ECO:0000256" key="1">
    <source>
        <dbReference type="ARBA" id="ARBA00023157"/>
    </source>
</evidence>
<dbReference type="AlphaFoldDB" id="A0A642UNZ3"/>
<dbReference type="OMA" id="CWKRQGN"/>
<feature type="region of interest" description="Disordered" evidence="2">
    <location>
        <begin position="1"/>
        <end position="21"/>
    </location>
</feature>
<accession>A0A642UNZ3</accession>
<evidence type="ECO:0000313" key="5">
    <source>
        <dbReference type="Proteomes" id="UP000449547"/>
    </source>
</evidence>
<dbReference type="Pfam" id="PF06747">
    <property type="entry name" value="CHCH"/>
    <property type="match status" value="1"/>
</dbReference>